<dbReference type="EMBL" id="BMAR01000072">
    <property type="protein sequence ID" value="GFR52809.1"/>
    <property type="molecule type" value="Genomic_DNA"/>
</dbReference>
<name>A0AAD3E5H4_9CHLO</name>
<dbReference type="Gene3D" id="1.10.3460.10">
    <property type="entry name" value="Chlorophyll a/b binding protein domain"/>
    <property type="match status" value="1"/>
</dbReference>
<evidence type="ECO:0000256" key="8">
    <source>
        <dbReference type="SAM" id="MobiDB-lite"/>
    </source>
</evidence>
<evidence type="ECO:0000313" key="10">
    <source>
        <dbReference type="Proteomes" id="UP001054857"/>
    </source>
</evidence>
<organism evidence="9 10">
    <name type="scientific">Astrephomene gubernaculifera</name>
    <dbReference type="NCBI Taxonomy" id="47775"/>
    <lineage>
        <taxon>Eukaryota</taxon>
        <taxon>Viridiplantae</taxon>
        <taxon>Chlorophyta</taxon>
        <taxon>core chlorophytes</taxon>
        <taxon>Chlorophyceae</taxon>
        <taxon>CS clade</taxon>
        <taxon>Chlamydomonadales</taxon>
        <taxon>Astrephomenaceae</taxon>
        <taxon>Astrephomene</taxon>
    </lineage>
</organism>
<accession>A0AAD3E5H4</accession>
<feature type="binding site" evidence="6">
    <location>
        <position position="333"/>
    </location>
    <ligand>
        <name>chlorophyll a</name>
        <dbReference type="ChEBI" id="CHEBI:58416"/>
        <label>1</label>
    </ligand>
</feature>
<comment type="subcellular location">
    <subcellularLocation>
        <location evidence="7">Plastid</location>
        <location evidence="7">Chloroplast thylakoid membrane</location>
    </subcellularLocation>
</comment>
<comment type="caution">
    <text evidence="9">The sequence shown here is derived from an EMBL/GenBank/DDBJ whole genome shotgun (WGS) entry which is preliminary data.</text>
</comment>
<evidence type="ECO:0000256" key="1">
    <source>
        <dbReference type="ARBA" id="ARBA00022494"/>
    </source>
</evidence>
<dbReference type="GO" id="GO:0016168">
    <property type="term" value="F:chlorophyll binding"/>
    <property type="evidence" value="ECO:0007669"/>
    <property type="project" value="UniProtKB-KW"/>
</dbReference>
<evidence type="ECO:0000256" key="7">
    <source>
        <dbReference type="RuleBase" id="RU363080"/>
    </source>
</evidence>
<comment type="similarity">
    <text evidence="7">Belongs to the light-harvesting chlorophyll a/b-binding (LHC) protein family.</text>
</comment>
<reference evidence="9 10" key="1">
    <citation type="journal article" date="2021" name="Sci. Rep.">
        <title>Genome sequencing of the multicellular alga Astrephomene provides insights into convergent evolution of germ-soma differentiation.</title>
        <authorList>
            <person name="Yamashita S."/>
            <person name="Yamamoto K."/>
            <person name="Matsuzaki R."/>
            <person name="Suzuki S."/>
            <person name="Yamaguchi H."/>
            <person name="Hirooka S."/>
            <person name="Minakuchi Y."/>
            <person name="Miyagishima S."/>
            <person name="Kawachi M."/>
            <person name="Toyoda A."/>
            <person name="Nozaki H."/>
        </authorList>
    </citation>
    <scope>NUCLEOTIDE SEQUENCE [LARGE SCALE GENOMIC DNA]</scope>
    <source>
        <strain evidence="9 10">NIES-4017</strain>
    </source>
</reference>
<keyword evidence="7" id="KW-0603">Photosystem I</keyword>
<sequence length="385" mass="39801">SGGGGNGGRGGSSSALALSWSEESPGWKDVPLPPPASPRRAGGSLLPSQTAATAASSPSSSAASSSSFSSSSRALPARSTPGGYNNRLNTATTSTSSDGSFRVHLPPARTSPSQPASLPLRAPPGQDLDILTPAPLACRASGVASTSGRPPPDAFQRLLILPTTSSLAYLDGTLPGDCGFDPLGLFDPSNGSAGFMSQRWLHAAELIHGRWAMLAAAGCLAPEYLAHEKVIPKATGVLWFKTGFLPAVSAGFDYGLPLGVLAGVQVLLMGVAEGLRWAEYRDPGCLHGAKLLGLERLIATTRPGSAAYPGGLMFNPLGLGVRPAVMREYQQAEVRHGRLAMLAFLGYAAQAVVAGRGPYDCWNKHLEDPERYNVLSLLLAPPGGQ</sequence>
<dbReference type="Proteomes" id="UP001054857">
    <property type="component" value="Unassembled WGS sequence"/>
</dbReference>
<feature type="binding site" evidence="6">
    <location>
        <position position="350"/>
    </location>
    <ligand>
        <name>chlorophyll a</name>
        <dbReference type="ChEBI" id="CHEBI:58416"/>
        <label>1</label>
    </ligand>
</feature>
<feature type="binding site" evidence="6">
    <location>
        <position position="365"/>
    </location>
    <ligand>
        <name>chlorophyll a</name>
        <dbReference type="ChEBI" id="CHEBI:58416"/>
        <label>1</label>
    </ligand>
</feature>
<dbReference type="GO" id="GO:0009523">
    <property type="term" value="C:photosystem II"/>
    <property type="evidence" value="ECO:0007669"/>
    <property type="project" value="UniProtKB-KW"/>
</dbReference>
<evidence type="ECO:0000256" key="3">
    <source>
        <dbReference type="ARBA" id="ARBA00022531"/>
    </source>
</evidence>
<dbReference type="AlphaFoldDB" id="A0AAD3E5H4"/>
<dbReference type="InterPro" id="IPR022796">
    <property type="entry name" value="Chloroa_b-bind"/>
</dbReference>
<evidence type="ECO:0000256" key="5">
    <source>
        <dbReference type="ARBA" id="ARBA00022991"/>
    </source>
</evidence>
<dbReference type="InterPro" id="IPR001344">
    <property type="entry name" value="Chloro_AB-bd_pln"/>
</dbReference>
<dbReference type="Pfam" id="PF00504">
    <property type="entry name" value="Chloroa_b-bind"/>
    <property type="match status" value="1"/>
</dbReference>
<evidence type="ECO:0000256" key="6">
    <source>
        <dbReference type="PIRSR" id="PIRSR601344-1"/>
    </source>
</evidence>
<feature type="non-terminal residue" evidence="9">
    <location>
        <position position="1"/>
    </location>
</feature>
<dbReference type="SUPFAM" id="SSF103511">
    <property type="entry name" value="Chlorophyll a-b binding protein"/>
    <property type="match status" value="1"/>
</dbReference>
<feature type="binding site" evidence="6">
    <location>
        <position position="338"/>
    </location>
    <ligand>
        <name>chlorophyll a</name>
        <dbReference type="ChEBI" id="CHEBI:58416"/>
        <label>1</label>
    </ligand>
</feature>
<keyword evidence="1 6" id="KW-0148">Chlorophyll</keyword>
<feature type="compositionally biased region" description="Polar residues" evidence="8">
    <location>
        <begin position="82"/>
        <end position="99"/>
    </location>
</feature>
<gene>
    <name evidence="9" type="ORF">Agub_g15431</name>
</gene>
<dbReference type="GO" id="GO:0009535">
    <property type="term" value="C:chloroplast thylakoid membrane"/>
    <property type="evidence" value="ECO:0007669"/>
    <property type="project" value="UniProtKB-SubCell"/>
</dbReference>
<feature type="compositionally biased region" description="Low complexity" evidence="8">
    <location>
        <begin position="44"/>
        <end position="80"/>
    </location>
</feature>
<keyword evidence="2 7" id="KW-0150">Chloroplast</keyword>
<keyword evidence="7" id="KW-0604">Photosystem II</keyword>
<keyword evidence="5 7" id="KW-0157">Chromophore</keyword>
<dbReference type="PANTHER" id="PTHR21649">
    <property type="entry name" value="CHLOROPHYLL A/B BINDING PROTEIN"/>
    <property type="match status" value="1"/>
</dbReference>
<evidence type="ECO:0000256" key="4">
    <source>
        <dbReference type="ARBA" id="ARBA00022640"/>
    </source>
</evidence>
<protein>
    <recommendedName>
        <fullName evidence="7">Chlorophyll a-b binding protein, chloroplastic</fullName>
    </recommendedName>
</protein>
<evidence type="ECO:0000313" key="9">
    <source>
        <dbReference type="EMBL" id="GFR52809.1"/>
    </source>
</evidence>
<feature type="binding site" evidence="6">
    <location>
        <position position="208"/>
    </location>
    <ligand>
        <name>chlorophyll a</name>
        <dbReference type="ChEBI" id="CHEBI:58416"/>
        <label>1</label>
    </ligand>
</feature>
<keyword evidence="3 7" id="KW-0602">Photosynthesis</keyword>
<keyword evidence="4 7" id="KW-0934">Plastid</keyword>
<evidence type="ECO:0000256" key="2">
    <source>
        <dbReference type="ARBA" id="ARBA00022528"/>
    </source>
</evidence>
<keyword evidence="7" id="KW-0793">Thylakoid</keyword>
<feature type="region of interest" description="Disordered" evidence="8">
    <location>
        <begin position="1"/>
        <end position="131"/>
    </location>
</feature>
<feature type="compositionally biased region" description="Gly residues" evidence="8">
    <location>
        <begin position="1"/>
        <end position="11"/>
    </location>
</feature>
<comment type="function">
    <text evidence="7">The light-harvesting complex (LHC) functions as a light receptor, it captures and delivers excitation energy to photosystems with which it is closely associated.</text>
</comment>
<dbReference type="GO" id="GO:0009765">
    <property type="term" value="P:photosynthesis, light harvesting"/>
    <property type="evidence" value="ECO:0007669"/>
    <property type="project" value="InterPro"/>
</dbReference>
<dbReference type="GO" id="GO:0009522">
    <property type="term" value="C:photosystem I"/>
    <property type="evidence" value="ECO:0007669"/>
    <property type="project" value="UniProtKB-KW"/>
</dbReference>
<feature type="binding site" evidence="6">
    <location>
        <position position="205"/>
    </location>
    <ligand>
        <name>chlorophyll a</name>
        <dbReference type="ChEBI" id="CHEBI:58416"/>
        <label>1</label>
    </ligand>
</feature>
<proteinExistence type="inferred from homology"/>
<keyword evidence="10" id="KW-1185">Reference proteome</keyword>
<feature type="binding site" description="axial binding residue" evidence="6">
    <location>
        <position position="210"/>
    </location>
    <ligand>
        <name>chlorophyll b</name>
        <dbReference type="ChEBI" id="CHEBI:61721"/>
        <label>1</label>
    </ligand>
    <ligandPart>
        <name>Mg</name>
        <dbReference type="ChEBI" id="CHEBI:25107"/>
    </ligandPart>
</feature>